<dbReference type="STRING" id="271157.SAMN05444396_10836"/>
<keyword evidence="2" id="KW-1185">Reference proteome</keyword>
<sequence length="886" mass="99898">MRICDTKKPAKSLLEFAFSCWLLTKNRSSFLLLHLLLLFGYSVPSFAQKSQLEEVLIALKVQNVGSIEISTLINQRQEVYLSVPEVFDFLKIKNEHNESYSVLAGFFINENNVFHIDETVHTISYKGKVIQIPPEDLIHINNNLYLKASYFNSVFELENTFSFRDLSISMSSSLELPSVREARLLKIRSTLNKSNYGFIADTTIRRDNPLFHFSNADWELNMTQRSNGINQEQLRLGLGGIIAGGEFASSFNYTNNQAILSRNQYYRWRYVDNNNQYLTQISAGKIANSLTTTIVSPIIGAHITNAKTTARKSFSTYLLSDYTKPEWTVELYINNILVDYTKADATGFFSFTVPLLYGKTDVSVRYYGLWGEEELSTKQLVIPFYFLSQNKLEYNLSSGIIEEDKKSLFANAKASYGLSDYITIEGGLEYVSSSKKNNFIPYFGSSIRLANQLFVSGGYYSKVKYTGNLNFSSIKNVHVDLDYTKYEKGQDAVRFNYSEVRKARLSVPVRTSLISGVSRFTVQENIYPTGKFTISELAFSGMIYKLNINLITSSYFTSTIKPFVFSTLSSSLRFPKGFVLTPNIRYEYHAAEITSLSAQLRKKLFKKGFLQASFDWDFKYNSSSLQIGFQYNFKFSNAGFSSNINKNGSSFSQLAKGSLIFEPHADFVEFNGNNNISKASVKFEPFLDLNGDGKRDINEQSVRGVEVTLNGGTKILNAKEGITIITGLEPYVKNFVTLSTAKVNNIAWRLKDKTLNIILNANQLRTIEIPISVMGEVAGMVQYSKNGEITGASGLKINIYRDGGDFVTSVLSEADGFFGYLGLISGQYSARIDSIQLQKLQLRVESVNTDFVIDNGSEGAIVDNVEFILYQEETNDSTIYKETEVQ</sequence>
<dbReference type="Proteomes" id="UP000184036">
    <property type="component" value="Unassembled WGS sequence"/>
</dbReference>
<dbReference type="OrthoDB" id="1521722at2"/>
<name>A0A1M5IT51_9FLAO</name>
<dbReference type="RefSeq" id="WP_072992576.1">
    <property type="nucleotide sequence ID" value="NZ_FQWE01000008.1"/>
</dbReference>
<gene>
    <name evidence="1" type="ORF">SAMN05444396_10836</name>
</gene>
<proteinExistence type="predicted"/>
<accession>A0A1M5IT51</accession>
<dbReference type="AlphaFoldDB" id="A0A1M5IT51"/>
<dbReference type="EMBL" id="FQWE01000008">
    <property type="protein sequence ID" value="SHG31199.1"/>
    <property type="molecule type" value="Genomic_DNA"/>
</dbReference>
<reference evidence="2" key="1">
    <citation type="submission" date="2016-11" db="EMBL/GenBank/DDBJ databases">
        <authorList>
            <person name="Varghese N."/>
            <person name="Submissions S."/>
        </authorList>
    </citation>
    <scope>NUCLEOTIDE SEQUENCE [LARGE SCALE GENOMIC DNA]</scope>
    <source>
        <strain evidence="2">DSM 19741</strain>
    </source>
</reference>
<evidence type="ECO:0000313" key="1">
    <source>
        <dbReference type="EMBL" id="SHG31199.1"/>
    </source>
</evidence>
<organism evidence="1 2">
    <name type="scientific">Flavobacterium segetis</name>
    <dbReference type="NCBI Taxonomy" id="271157"/>
    <lineage>
        <taxon>Bacteria</taxon>
        <taxon>Pseudomonadati</taxon>
        <taxon>Bacteroidota</taxon>
        <taxon>Flavobacteriia</taxon>
        <taxon>Flavobacteriales</taxon>
        <taxon>Flavobacteriaceae</taxon>
        <taxon>Flavobacterium</taxon>
    </lineage>
</organism>
<protein>
    <submittedName>
        <fullName evidence="1">Uncharacterized protein</fullName>
    </submittedName>
</protein>
<evidence type="ECO:0000313" key="2">
    <source>
        <dbReference type="Proteomes" id="UP000184036"/>
    </source>
</evidence>